<proteinExistence type="predicted"/>
<dbReference type="Proteomes" id="UP000597338">
    <property type="component" value="Unassembled WGS sequence"/>
</dbReference>
<dbReference type="InterPro" id="IPR029475">
    <property type="entry name" value="DUF6807"/>
</dbReference>
<protein>
    <recommendedName>
        <fullName evidence="3">Methane oxygenase PmoA</fullName>
    </recommendedName>
</protein>
<evidence type="ECO:0000313" key="2">
    <source>
        <dbReference type="Proteomes" id="UP000597338"/>
    </source>
</evidence>
<organism evidence="1 2">
    <name type="scientific">Parapedobacter defluvii</name>
    <dbReference type="NCBI Taxonomy" id="2045106"/>
    <lineage>
        <taxon>Bacteria</taxon>
        <taxon>Pseudomonadati</taxon>
        <taxon>Bacteroidota</taxon>
        <taxon>Sphingobacteriia</taxon>
        <taxon>Sphingobacteriales</taxon>
        <taxon>Sphingobacteriaceae</taxon>
        <taxon>Parapedobacter</taxon>
    </lineage>
</organism>
<gene>
    <name evidence="1" type="ORF">GCM10011386_05140</name>
</gene>
<accession>A0ABQ1L391</accession>
<reference evidence="2" key="1">
    <citation type="journal article" date="2019" name="Int. J. Syst. Evol. Microbiol.">
        <title>The Global Catalogue of Microorganisms (GCM) 10K type strain sequencing project: providing services to taxonomists for standard genome sequencing and annotation.</title>
        <authorList>
            <consortium name="The Broad Institute Genomics Platform"/>
            <consortium name="The Broad Institute Genome Sequencing Center for Infectious Disease"/>
            <person name="Wu L."/>
            <person name="Ma J."/>
        </authorList>
    </citation>
    <scope>NUCLEOTIDE SEQUENCE [LARGE SCALE GENOMIC DNA]</scope>
    <source>
        <strain evidence="2">CGMCC 1.15342</strain>
    </source>
</reference>
<dbReference type="EMBL" id="BMIK01000001">
    <property type="protein sequence ID" value="GGC16303.1"/>
    <property type="molecule type" value="Genomic_DNA"/>
</dbReference>
<dbReference type="Pfam" id="PF14100">
    <property type="entry name" value="DUF6807"/>
    <property type="match status" value="1"/>
</dbReference>
<dbReference type="RefSeq" id="WP_188747042.1">
    <property type="nucleotide sequence ID" value="NZ_BMIK01000001.1"/>
</dbReference>
<sequence>MLKTAVIAFSVSLGMMCQVSGQTAAPAGKYQVEKGPDELVLKNPEGNPLLTYRYTVKQPPAGVDQAYGRSGYVHPLNTPSGKVLTSIQPADHYHHYGLWNPWTHVEYQGKLYDLWNIGDKKGTVRFVRFEDTFADTQQAGFEAVHDHVIFNEGKETVIIQEHLNITVSQLDANRYQCDIYSVLRPVRDADVILKEYRYGGLGFRATPEWTNTNSQVLTSSGKTRKDADGSLERWAIVSGTLGIGEGGILFLSHPDNYNFPEPVRVWPEDANGGRGDQFFNFSPTKNKDWVLQSGKTYSLRYRLIIFDGTLSPEDAERMWKSFSLDKPMD</sequence>
<keyword evidence="2" id="KW-1185">Reference proteome</keyword>
<evidence type="ECO:0008006" key="3">
    <source>
        <dbReference type="Google" id="ProtNLM"/>
    </source>
</evidence>
<evidence type="ECO:0000313" key="1">
    <source>
        <dbReference type="EMBL" id="GGC16303.1"/>
    </source>
</evidence>
<comment type="caution">
    <text evidence="1">The sequence shown here is derived from an EMBL/GenBank/DDBJ whole genome shotgun (WGS) entry which is preliminary data.</text>
</comment>
<name>A0ABQ1L391_9SPHI</name>